<evidence type="ECO:0000313" key="2">
    <source>
        <dbReference type="EMBL" id="WTP66980.1"/>
    </source>
</evidence>
<dbReference type="InterPro" id="IPR024747">
    <property type="entry name" value="Pyridox_Oxase-rel"/>
</dbReference>
<organism evidence="2 3">
    <name type="scientific">[Kitasatospora] papulosa</name>
    <dbReference type="NCBI Taxonomy" id="1464011"/>
    <lineage>
        <taxon>Bacteria</taxon>
        <taxon>Bacillati</taxon>
        <taxon>Actinomycetota</taxon>
        <taxon>Actinomycetes</taxon>
        <taxon>Kitasatosporales</taxon>
        <taxon>Streptomycetaceae</taxon>
        <taxon>Streptomyces</taxon>
    </lineage>
</organism>
<dbReference type="RefSeq" id="WP_209443732.1">
    <property type="nucleotide sequence ID" value="NZ_CP108135.1"/>
</dbReference>
<evidence type="ECO:0000313" key="3">
    <source>
        <dbReference type="Proteomes" id="UP001622496"/>
    </source>
</evidence>
<reference evidence="2 3" key="1">
    <citation type="submission" date="2022-10" db="EMBL/GenBank/DDBJ databases">
        <title>The complete genomes of actinobacterial strains from the NBC collection.</title>
        <authorList>
            <person name="Joergensen T.S."/>
            <person name="Alvarez Arevalo M."/>
            <person name="Sterndorff E.B."/>
            <person name="Faurdal D."/>
            <person name="Vuksanovic O."/>
            <person name="Mourched A.-S."/>
            <person name="Charusanti P."/>
            <person name="Shaw S."/>
            <person name="Blin K."/>
            <person name="Weber T."/>
        </authorList>
    </citation>
    <scope>NUCLEOTIDE SEQUENCE [LARGE SCALE GENOMIC DNA]</scope>
    <source>
        <strain evidence="2 3">NBC_00185</strain>
    </source>
</reference>
<protein>
    <submittedName>
        <fullName evidence="2">Pyridoxamine 5'-phosphate oxidase family protein</fullName>
    </submittedName>
</protein>
<dbReference type="Gene3D" id="2.30.110.10">
    <property type="entry name" value="Electron Transport, Fmn-binding Protein, Chain A"/>
    <property type="match status" value="1"/>
</dbReference>
<name>A0ABZ1K975_9ACTN</name>
<dbReference type="Pfam" id="PF12900">
    <property type="entry name" value="Pyridox_ox_2"/>
    <property type="match status" value="1"/>
</dbReference>
<dbReference type="EMBL" id="CP108135">
    <property type="protein sequence ID" value="WTP66980.1"/>
    <property type="molecule type" value="Genomic_DNA"/>
</dbReference>
<proteinExistence type="predicted"/>
<dbReference type="Proteomes" id="UP001622496">
    <property type="component" value="Chromosome"/>
</dbReference>
<accession>A0ABZ1K975</accession>
<feature type="region of interest" description="Disordered" evidence="1">
    <location>
        <begin position="1"/>
        <end position="36"/>
    </location>
</feature>
<keyword evidence="3" id="KW-1185">Reference proteome</keyword>
<feature type="compositionally biased region" description="Low complexity" evidence="1">
    <location>
        <begin position="24"/>
        <end position="36"/>
    </location>
</feature>
<evidence type="ECO:0000256" key="1">
    <source>
        <dbReference type="SAM" id="MobiDB-lite"/>
    </source>
</evidence>
<feature type="compositionally biased region" description="Polar residues" evidence="1">
    <location>
        <begin position="1"/>
        <end position="10"/>
    </location>
</feature>
<sequence length="181" mass="19184">MLFSRPSDTGTAKDHGTGTPGTPGARDASGTAASAGSSGADRLRAIELLGSVRYGRLAISMRALPFLAVARHLVIEDRVVLRMHRGLGFHESCDGSVVAYGADNFNTPAPGGTEDLWSVQFTGPVEIMDPGPGQRERFGTGPAEVNGEHFDPVYLRLDPRLAHMHTLAFDASPSGRTRSVT</sequence>
<gene>
    <name evidence="2" type="ORF">OG560_16770</name>
</gene>
<dbReference type="InterPro" id="IPR012349">
    <property type="entry name" value="Split_barrel_FMN-bd"/>
</dbReference>